<feature type="compositionally biased region" description="Basic and acidic residues" evidence="5">
    <location>
        <begin position="482"/>
        <end position="517"/>
    </location>
</feature>
<sequence length="778" mass="82882">MSESQPAEVTAAARSTLIVVCLVSAVMALNASSLNVALPTLSREFDASSTEGSWLLLSYMVANTACLLLFGRLSDVWGQRGLYLGGLVIFSVTSLLAGFAPNVEVLIGLRVVSAIGGAVLIGNGATLIHQAFPRASLGGAMGLYAASFPTANLIGPTLGGLIVDHVGWQWVFWLNVPVCLIALAAGHLLLPRPVVDKRAVGLDLPGNLVIMIAVVMLTIGITSLTDLGWRHPLVIGGIVGSFLLVPVLLLIERRAAAPVVDVVVIRRVGRLFLAGFFTGAGRFPLIVLASLYFQSVVGAAPGTAGLMLLPMPVGMILASLTLGRLSRRWTAHQIMSGGSVVGTCGVALVALAIHLEQTWLVMATLAIVGLATGLFIGTNATVLLERAPEDALGVVNATRLMLQNTGNVLSLAIALTLLTALLPPGLGEAVLAANVPADSVAAVTAAFTLVCLFLLVLGAVGAWYSFPRRASSPGGRVVRRGGLRDARAGDEEAEGRGEDVHHDAVDRGRDGDGRVVEDAQGDGEGHGGVVDPDLHRGRDRLRLAELEDPSPEVAQEEARAAEQRHDDADLLKVAGDVVPLAEDRADRDHDQHDDREDPDRFVRPGGERLGPAPYEHPDADGDEHDRDDLDDLAELQAKGVAGIEVDDRGVGDQRDGDRREHRVHRSQSDVERDIAAEEVAEEVGRGPARRGGQQHDPDGDQRVHVRDQDQPERDQRQHQDLEGERHDDGSRGAYDSAEVFRSQAQAQPEHDDRQRDGEADREQGRVVHLCSSSMRGCR</sequence>
<evidence type="ECO:0000256" key="4">
    <source>
        <dbReference type="ARBA" id="ARBA00023136"/>
    </source>
</evidence>
<dbReference type="CDD" id="cd17321">
    <property type="entry name" value="MFS_MMR_MDR_like"/>
    <property type="match status" value="1"/>
</dbReference>
<dbReference type="AlphaFoldDB" id="A0A7Z0DM27"/>
<feature type="compositionally biased region" description="Basic and acidic residues" evidence="5">
    <location>
        <begin position="615"/>
        <end position="627"/>
    </location>
</feature>
<evidence type="ECO:0000313" key="8">
    <source>
        <dbReference type="EMBL" id="NYI78131.1"/>
    </source>
</evidence>
<keyword evidence="3 6" id="KW-1133">Transmembrane helix</keyword>
<feature type="compositionally biased region" description="Basic and acidic residues" evidence="5">
    <location>
        <begin position="693"/>
        <end position="730"/>
    </location>
</feature>
<evidence type="ECO:0000256" key="3">
    <source>
        <dbReference type="ARBA" id="ARBA00022989"/>
    </source>
</evidence>
<dbReference type="InterPro" id="IPR011701">
    <property type="entry name" value="MFS"/>
</dbReference>
<proteinExistence type="predicted"/>
<dbReference type="EMBL" id="JACBZR010000001">
    <property type="protein sequence ID" value="NYI78131.1"/>
    <property type="molecule type" value="Genomic_DNA"/>
</dbReference>
<evidence type="ECO:0000256" key="6">
    <source>
        <dbReference type="SAM" id="Phobius"/>
    </source>
</evidence>
<feature type="transmembrane region" description="Helical" evidence="6">
    <location>
        <begin position="405"/>
        <end position="422"/>
    </location>
</feature>
<organism evidence="8 9">
    <name type="scientific">Nocardioides panzhihuensis</name>
    <dbReference type="NCBI Taxonomy" id="860243"/>
    <lineage>
        <taxon>Bacteria</taxon>
        <taxon>Bacillati</taxon>
        <taxon>Actinomycetota</taxon>
        <taxon>Actinomycetes</taxon>
        <taxon>Propionibacteriales</taxon>
        <taxon>Nocardioidaceae</taxon>
        <taxon>Nocardioides</taxon>
    </lineage>
</organism>
<comment type="subcellular location">
    <subcellularLocation>
        <location evidence="1">Cell membrane</location>
        <topology evidence="1">Multi-pass membrane protein</topology>
    </subcellularLocation>
</comment>
<feature type="transmembrane region" description="Helical" evidence="6">
    <location>
        <begin position="202"/>
        <end position="221"/>
    </location>
</feature>
<gene>
    <name evidence="8" type="ORF">BJ988_002779</name>
</gene>
<dbReference type="SUPFAM" id="SSF103473">
    <property type="entry name" value="MFS general substrate transporter"/>
    <property type="match status" value="2"/>
</dbReference>
<feature type="transmembrane region" description="Helical" evidence="6">
    <location>
        <begin position="170"/>
        <end position="190"/>
    </location>
</feature>
<dbReference type="Proteomes" id="UP000564496">
    <property type="component" value="Unassembled WGS sequence"/>
</dbReference>
<name>A0A7Z0DM27_9ACTN</name>
<feature type="compositionally biased region" description="Basic and acidic residues" evidence="5">
    <location>
        <begin position="645"/>
        <end position="675"/>
    </location>
</feature>
<dbReference type="Gene3D" id="1.20.1720.10">
    <property type="entry name" value="Multidrug resistance protein D"/>
    <property type="match status" value="1"/>
</dbReference>
<dbReference type="PANTHER" id="PTHR23501">
    <property type="entry name" value="MAJOR FACILITATOR SUPERFAMILY"/>
    <property type="match status" value="1"/>
</dbReference>
<dbReference type="PRINTS" id="PR01036">
    <property type="entry name" value="TCRTETB"/>
</dbReference>
<dbReference type="Gene3D" id="1.20.1250.20">
    <property type="entry name" value="MFS general substrate transporter like domains"/>
    <property type="match status" value="1"/>
</dbReference>
<dbReference type="Pfam" id="PF07690">
    <property type="entry name" value="MFS_1"/>
    <property type="match status" value="1"/>
</dbReference>
<feature type="transmembrane region" description="Helical" evidence="6">
    <location>
        <begin position="299"/>
        <end position="322"/>
    </location>
</feature>
<dbReference type="PANTHER" id="PTHR23501:SF5">
    <property type="entry name" value="TRANSPORT PROTEIN"/>
    <property type="match status" value="1"/>
</dbReference>
<feature type="transmembrane region" description="Helical" evidence="6">
    <location>
        <begin position="12"/>
        <end position="32"/>
    </location>
</feature>
<dbReference type="InterPro" id="IPR020846">
    <property type="entry name" value="MFS_dom"/>
</dbReference>
<evidence type="ECO:0000313" key="9">
    <source>
        <dbReference type="Proteomes" id="UP000564496"/>
    </source>
</evidence>
<feature type="transmembrane region" description="Helical" evidence="6">
    <location>
        <begin position="271"/>
        <end position="293"/>
    </location>
</feature>
<feature type="compositionally biased region" description="Basic and acidic residues" evidence="5">
    <location>
        <begin position="556"/>
        <end position="570"/>
    </location>
</feature>
<feature type="compositionally biased region" description="Basic and acidic residues" evidence="5">
    <location>
        <begin position="748"/>
        <end position="765"/>
    </location>
</feature>
<accession>A0A7Z0DM27</accession>
<feature type="transmembrane region" description="Helical" evidence="6">
    <location>
        <begin position="442"/>
        <end position="466"/>
    </location>
</feature>
<comment type="caution">
    <text evidence="8">The sequence shown here is derived from an EMBL/GenBank/DDBJ whole genome shotgun (WGS) entry which is preliminary data.</text>
</comment>
<feature type="transmembrane region" description="Helical" evidence="6">
    <location>
        <begin position="52"/>
        <end position="70"/>
    </location>
</feature>
<keyword evidence="2 6" id="KW-0812">Transmembrane</keyword>
<feature type="transmembrane region" description="Helical" evidence="6">
    <location>
        <begin position="334"/>
        <end position="353"/>
    </location>
</feature>
<feature type="compositionally biased region" description="Basic and acidic residues" evidence="5">
    <location>
        <begin position="532"/>
        <end position="545"/>
    </location>
</feature>
<reference evidence="8 9" key="1">
    <citation type="submission" date="2020-07" db="EMBL/GenBank/DDBJ databases">
        <title>Sequencing the genomes of 1000 actinobacteria strains.</title>
        <authorList>
            <person name="Klenk H.-P."/>
        </authorList>
    </citation>
    <scope>NUCLEOTIDE SEQUENCE [LARGE SCALE GENOMIC DNA]</scope>
    <source>
        <strain evidence="8 9">DSM 26487</strain>
    </source>
</reference>
<dbReference type="InterPro" id="IPR036259">
    <property type="entry name" value="MFS_trans_sf"/>
</dbReference>
<keyword evidence="4 6" id="KW-0472">Membrane</keyword>
<evidence type="ECO:0000256" key="5">
    <source>
        <dbReference type="SAM" id="MobiDB-lite"/>
    </source>
</evidence>
<feature type="transmembrane region" description="Helical" evidence="6">
    <location>
        <begin position="82"/>
        <end position="101"/>
    </location>
</feature>
<feature type="transmembrane region" description="Helical" evidence="6">
    <location>
        <begin position="233"/>
        <end position="251"/>
    </location>
</feature>
<feature type="region of interest" description="Disordered" evidence="5">
    <location>
        <begin position="470"/>
        <end position="778"/>
    </location>
</feature>
<feature type="transmembrane region" description="Helical" evidence="6">
    <location>
        <begin position="107"/>
        <end position="128"/>
    </location>
</feature>
<evidence type="ECO:0000259" key="7">
    <source>
        <dbReference type="PROSITE" id="PS50850"/>
    </source>
</evidence>
<protein>
    <submittedName>
        <fullName evidence="8">MFS family permease</fullName>
    </submittedName>
</protein>
<feature type="domain" description="Major facilitator superfamily (MFS) profile" evidence="7">
    <location>
        <begin position="16"/>
        <end position="470"/>
    </location>
</feature>
<feature type="compositionally biased region" description="Basic and acidic residues" evidence="5">
    <location>
        <begin position="581"/>
        <end position="606"/>
    </location>
</feature>
<dbReference type="GO" id="GO:0005886">
    <property type="term" value="C:plasma membrane"/>
    <property type="evidence" value="ECO:0007669"/>
    <property type="project" value="UniProtKB-SubCell"/>
</dbReference>
<dbReference type="PROSITE" id="PS50850">
    <property type="entry name" value="MFS"/>
    <property type="match status" value="1"/>
</dbReference>
<feature type="transmembrane region" description="Helical" evidence="6">
    <location>
        <begin position="359"/>
        <end position="384"/>
    </location>
</feature>
<evidence type="ECO:0000256" key="2">
    <source>
        <dbReference type="ARBA" id="ARBA00022692"/>
    </source>
</evidence>
<feature type="transmembrane region" description="Helical" evidence="6">
    <location>
        <begin position="140"/>
        <end position="158"/>
    </location>
</feature>
<evidence type="ECO:0000256" key="1">
    <source>
        <dbReference type="ARBA" id="ARBA00004651"/>
    </source>
</evidence>
<dbReference type="GO" id="GO:0022857">
    <property type="term" value="F:transmembrane transporter activity"/>
    <property type="evidence" value="ECO:0007669"/>
    <property type="project" value="InterPro"/>
</dbReference>
<keyword evidence="9" id="KW-1185">Reference proteome</keyword>